<proteinExistence type="predicted"/>
<feature type="domain" description="Phage conserved hypothetical protein C-terminal" evidence="2">
    <location>
        <begin position="206"/>
        <end position="262"/>
    </location>
</feature>
<dbReference type="InterPro" id="IPR011741">
    <property type="entry name" value="Phg_2220_C"/>
</dbReference>
<gene>
    <name evidence="3" type="ORF">LEM8419_03503</name>
</gene>
<feature type="compositionally biased region" description="Polar residues" evidence="1">
    <location>
        <begin position="154"/>
        <end position="163"/>
    </location>
</feature>
<accession>A0ABN8FBW4</accession>
<keyword evidence="4" id="KW-1185">Reference proteome</keyword>
<organism evidence="3 4">
    <name type="scientific">Neolewinella maritima</name>
    <dbReference type="NCBI Taxonomy" id="1383882"/>
    <lineage>
        <taxon>Bacteria</taxon>
        <taxon>Pseudomonadati</taxon>
        <taxon>Bacteroidota</taxon>
        <taxon>Saprospiria</taxon>
        <taxon>Saprospirales</taxon>
        <taxon>Lewinellaceae</taxon>
        <taxon>Neolewinella</taxon>
    </lineage>
</organism>
<reference evidence="3" key="1">
    <citation type="submission" date="2021-12" db="EMBL/GenBank/DDBJ databases">
        <authorList>
            <person name="Rodrigo-Torres L."/>
            <person name="Arahal R. D."/>
            <person name="Lucena T."/>
        </authorList>
    </citation>
    <scope>NUCLEOTIDE SEQUENCE</scope>
    <source>
        <strain evidence="3">CECT 8419</strain>
    </source>
</reference>
<feature type="region of interest" description="Disordered" evidence="1">
    <location>
        <begin position="291"/>
        <end position="322"/>
    </location>
</feature>
<evidence type="ECO:0000259" key="2">
    <source>
        <dbReference type="Pfam" id="PF09524"/>
    </source>
</evidence>
<dbReference type="Pfam" id="PF09524">
    <property type="entry name" value="Phg_2220_C"/>
    <property type="match status" value="1"/>
</dbReference>
<dbReference type="Proteomes" id="UP000837803">
    <property type="component" value="Unassembled WGS sequence"/>
</dbReference>
<protein>
    <recommendedName>
        <fullName evidence="2">Phage conserved hypothetical protein C-terminal domain-containing protein</fullName>
    </recommendedName>
</protein>
<name>A0ABN8FBW4_9BACT</name>
<comment type="caution">
    <text evidence="3">The sequence shown here is derived from an EMBL/GenBank/DDBJ whole genome shotgun (WGS) entry which is preliminary data.</text>
</comment>
<evidence type="ECO:0000313" key="3">
    <source>
        <dbReference type="EMBL" id="CAH1002631.1"/>
    </source>
</evidence>
<evidence type="ECO:0000256" key="1">
    <source>
        <dbReference type="SAM" id="MobiDB-lite"/>
    </source>
</evidence>
<sequence length="322" mass="36093">MTWKFTNILHGPRLSLGVTPNEYCVLDIYYQSQTSPKYSVDGWSENSYKQIGAFLGFSKGAVFKMVTRFVDLGLMEVNPANSKQKRTTEEWYTMAYEDVSKVNAPQLGVSKVNAKVSKVNAIRSISERHIEECKEEDKKNIKEEHVELSLDVSFPNQGSQSPDVSPEGSAAPAAPATKPKSLDEKAQCVLDYWNSTIRAGRRPLTGKTHRQEIRARINGGATWLDCVSVIADRALCWLHNQEMKDSLNPTTCFRASNFPRYLDHWLDLPAHKQAKVKDLQSFCLALPPATTDARSYTTPSTSPIRKTYTGTRRQRANASAAQ</sequence>
<feature type="region of interest" description="Disordered" evidence="1">
    <location>
        <begin position="152"/>
        <end position="182"/>
    </location>
</feature>
<feature type="compositionally biased region" description="Polar residues" evidence="1">
    <location>
        <begin position="292"/>
        <end position="322"/>
    </location>
</feature>
<evidence type="ECO:0000313" key="4">
    <source>
        <dbReference type="Proteomes" id="UP000837803"/>
    </source>
</evidence>
<dbReference type="EMBL" id="CAKLPZ010000007">
    <property type="protein sequence ID" value="CAH1002631.1"/>
    <property type="molecule type" value="Genomic_DNA"/>
</dbReference>